<feature type="domain" description="Putative beta-lactamase-inhibitor-like PepSY-like" evidence="1">
    <location>
        <begin position="61"/>
        <end position="141"/>
    </location>
</feature>
<proteinExistence type="predicted"/>
<dbReference type="Proteomes" id="UP000515237">
    <property type="component" value="Chromosome"/>
</dbReference>
<name>A0A7G7GE05_9BACT</name>
<feature type="domain" description="Putative beta-lactamase-inhibitor-like PepSY-like" evidence="1">
    <location>
        <begin position="22"/>
        <end position="55"/>
    </location>
</feature>
<evidence type="ECO:0000259" key="1">
    <source>
        <dbReference type="Pfam" id="PF11396"/>
    </source>
</evidence>
<dbReference type="InterPro" id="IPR021533">
    <property type="entry name" value="PepSY-like"/>
</dbReference>
<protein>
    <submittedName>
        <fullName evidence="2">PepSY-like domain-containing protein</fullName>
    </submittedName>
</protein>
<dbReference type="KEGG" id="aswu:HUW51_22715"/>
<dbReference type="Gene3D" id="3.40.1420.30">
    <property type="match status" value="1"/>
</dbReference>
<dbReference type="EMBL" id="CP055156">
    <property type="protein sequence ID" value="QNF35389.1"/>
    <property type="molecule type" value="Genomic_DNA"/>
</dbReference>
<sequence length="145" mass="16175">MQANSFLFSTVIASFLFFSCDKEEAVKETALPAAAKTYITTHFPNTGITSVIKDKEINKTTYDVVLQDGTSLDFTKDGDCTEVDGHNKKIPDTVVPAKILQYVQTTYPTDYIVSWEKDGAEQDVDLGSNVELKFDKDSNFLRVDD</sequence>
<evidence type="ECO:0000313" key="3">
    <source>
        <dbReference type="Proteomes" id="UP000515237"/>
    </source>
</evidence>
<evidence type="ECO:0000313" key="2">
    <source>
        <dbReference type="EMBL" id="QNF35389.1"/>
    </source>
</evidence>
<gene>
    <name evidence="2" type="ORF">HUW51_22715</name>
</gene>
<dbReference type="Pfam" id="PF11396">
    <property type="entry name" value="PepSY_like"/>
    <property type="match status" value="2"/>
</dbReference>
<keyword evidence="3" id="KW-1185">Reference proteome</keyword>
<dbReference type="AlphaFoldDB" id="A0A7G7GE05"/>
<dbReference type="SUPFAM" id="SSF160574">
    <property type="entry name" value="BT0923-like"/>
    <property type="match status" value="1"/>
</dbReference>
<organism evidence="2 3">
    <name type="scientific">Adhaeribacter swui</name>
    <dbReference type="NCBI Taxonomy" id="2086471"/>
    <lineage>
        <taxon>Bacteria</taxon>
        <taxon>Pseudomonadati</taxon>
        <taxon>Bacteroidota</taxon>
        <taxon>Cytophagia</taxon>
        <taxon>Cytophagales</taxon>
        <taxon>Hymenobacteraceae</taxon>
        <taxon>Adhaeribacter</taxon>
    </lineage>
</organism>
<dbReference type="RefSeq" id="WP_185271880.1">
    <property type="nucleotide sequence ID" value="NZ_CP055156.1"/>
</dbReference>
<reference evidence="2 3" key="1">
    <citation type="journal article" date="2018" name="Int. J. Syst. Evol. Microbiol.">
        <title>Adhaeribacter swui sp. nov., isolated from wet mud.</title>
        <authorList>
            <person name="Kim D.U."/>
            <person name="Kim K.W."/>
            <person name="Kang M.S."/>
            <person name="Kim J.Y."/>
            <person name="Jang J.H."/>
            <person name="Kim M.K."/>
        </authorList>
    </citation>
    <scope>NUCLEOTIDE SEQUENCE [LARGE SCALE GENOMIC DNA]</scope>
    <source>
        <strain evidence="2 3">KCTC 52873</strain>
    </source>
</reference>
<accession>A0A7G7GE05</accession>